<dbReference type="EMBL" id="QPGA01000004">
    <property type="protein sequence ID" value="RDE51757.1"/>
    <property type="molecule type" value="Genomic_DNA"/>
</dbReference>
<evidence type="ECO:0000256" key="4">
    <source>
        <dbReference type="ARBA" id="ARBA00048741"/>
    </source>
</evidence>
<dbReference type="InterPro" id="IPR014729">
    <property type="entry name" value="Rossmann-like_a/b/a_fold"/>
</dbReference>
<evidence type="ECO:0000256" key="3">
    <source>
        <dbReference type="ARBA" id="ARBA00012737"/>
    </source>
</evidence>
<dbReference type="AlphaFoldDB" id="A0A369XU91"/>
<name>A0A369XU91_9PROT</name>
<dbReference type="PANTHER" id="PTHR43284">
    <property type="entry name" value="ASPARAGINE SYNTHETASE (GLUTAMINE-HYDROLYZING)"/>
    <property type="match status" value="1"/>
</dbReference>
<dbReference type="CDD" id="cd01991">
    <property type="entry name" value="Asn_synthase_B_C"/>
    <property type="match status" value="1"/>
</dbReference>
<feature type="domain" description="Asparagine synthetase" evidence="6">
    <location>
        <begin position="201"/>
        <end position="584"/>
    </location>
</feature>
<dbReference type="Pfam" id="PF13522">
    <property type="entry name" value="GATase_6"/>
    <property type="match status" value="1"/>
</dbReference>
<dbReference type="Proteomes" id="UP000253831">
    <property type="component" value="Unassembled WGS sequence"/>
</dbReference>
<organism evidence="7 8">
    <name type="scientific">Candidatus Accumulibacter meliphilus</name>
    <dbReference type="NCBI Taxonomy" id="2211374"/>
    <lineage>
        <taxon>Bacteria</taxon>
        <taxon>Pseudomonadati</taxon>
        <taxon>Pseudomonadota</taxon>
        <taxon>Betaproteobacteria</taxon>
        <taxon>Candidatus Accumulibacter</taxon>
    </lineage>
</organism>
<evidence type="ECO:0000259" key="6">
    <source>
        <dbReference type="Pfam" id="PF00733"/>
    </source>
</evidence>
<dbReference type="SUPFAM" id="SSF52402">
    <property type="entry name" value="Adenine nucleotide alpha hydrolases-like"/>
    <property type="match status" value="1"/>
</dbReference>
<protein>
    <recommendedName>
        <fullName evidence="3">asparagine synthase (glutamine-hydrolyzing)</fullName>
        <ecNumber evidence="3">6.3.5.4</ecNumber>
    </recommendedName>
</protein>
<dbReference type="PANTHER" id="PTHR43284:SF1">
    <property type="entry name" value="ASPARAGINE SYNTHETASE"/>
    <property type="match status" value="1"/>
</dbReference>
<dbReference type="InterPro" id="IPR051786">
    <property type="entry name" value="ASN_synthetase/amidase"/>
</dbReference>
<evidence type="ECO:0000313" key="7">
    <source>
        <dbReference type="EMBL" id="RDE51757.1"/>
    </source>
</evidence>
<comment type="caution">
    <text evidence="7">The sequence shown here is derived from an EMBL/GenBank/DDBJ whole genome shotgun (WGS) entry which is preliminary data.</text>
</comment>
<dbReference type="InterPro" id="IPR001962">
    <property type="entry name" value="Asn_synthase"/>
</dbReference>
<dbReference type="Gene3D" id="3.40.50.620">
    <property type="entry name" value="HUPs"/>
    <property type="match status" value="1"/>
</dbReference>
<proteinExistence type="inferred from homology"/>
<feature type="site" description="Important for beta-aspartyl-AMP intermediate formation" evidence="5">
    <location>
        <position position="325"/>
    </location>
</feature>
<dbReference type="EC" id="6.3.5.4" evidence="3"/>
<gene>
    <name evidence="7" type="ORF">DVS81_03785</name>
</gene>
<dbReference type="SUPFAM" id="SSF56235">
    <property type="entry name" value="N-terminal nucleophile aminohydrolases (Ntn hydrolases)"/>
    <property type="match status" value="1"/>
</dbReference>
<dbReference type="Gene3D" id="3.60.20.10">
    <property type="entry name" value="Glutamine Phosphoribosylpyrophosphate, subunit 1, domain 1"/>
    <property type="match status" value="1"/>
</dbReference>
<dbReference type="GO" id="GO:0004066">
    <property type="term" value="F:asparagine synthase (glutamine-hydrolyzing) activity"/>
    <property type="evidence" value="ECO:0007669"/>
    <property type="project" value="UniProtKB-EC"/>
</dbReference>
<comment type="pathway">
    <text evidence="1">Amino-acid biosynthesis; L-asparagine biosynthesis; L-asparagine from L-aspartate (L-Gln route): step 1/1.</text>
</comment>
<comment type="similarity">
    <text evidence="2">Belongs to the asparagine synthetase family.</text>
</comment>
<evidence type="ECO:0000256" key="1">
    <source>
        <dbReference type="ARBA" id="ARBA00005187"/>
    </source>
</evidence>
<dbReference type="PIRSF" id="PIRSF001589">
    <property type="entry name" value="Asn_synthetase_glu-h"/>
    <property type="match status" value="1"/>
</dbReference>
<dbReference type="InterPro" id="IPR029055">
    <property type="entry name" value="Ntn_hydrolases_N"/>
</dbReference>
<dbReference type="GO" id="GO:0006529">
    <property type="term" value="P:asparagine biosynthetic process"/>
    <property type="evidence" value="ECO:0007669"/>
    <property type="project" value="InterPro"/>
</dbReference>
<evidence type="ECO:0000313" key="8">
    <source>
        <dbReference type="Proteomes" id="UP000253831"/>
    </source>
</evidence>
<accession>A0A369XU91</accession>
<evidence type="ECO:0000256" key="2">
    <source>
        <dbReference type="ARBA" id="ARBA00005752"/>
    </source>
</evidence>
<sequence>MNDRFSGQLDLSCLFGPAAAPLLIKSLALRGDHVAQDDDAVCAVIGSPTFGESTATATAPAAGIASELLKAWRENGVELASRIHGAYAFAIVDARRECVFLAVDRFALQTLCYRVDEQTLAFSDRADCVQGGGDELDPQAIFDYLYFHMIPAPRTIFKGVRRLPAANALLVDRQGVHEIRHWPLRFDEHHRQPFEASRDAFRKLIREGVSDEIVGHQRVGAFLSGGTDSSTVVGMLCDVTGQAAPAYSIGFAADGYDEMEYARLAAKHFGCQHHEYYVTPADLLASIPAVAQHHDQPFGNSSALPAYYCAKMAAADGCSKILAGDGGDELFGGNSRYATQRLFEFYQSLPEALRQHIEPLCSDDSVLRRIPGLKQATGYVRHSRIPMPDRLQSFNLIMQLDPAKVLSAEFLAQVDLGEPTKHMQATWSECRAPSLINRMLAYDWRYTLADSDLPKVRGAAEMAGLAVGYPLLTDRLTDFSMTLPTNWKLRRFKLRWFFKEALRGYLPDKIITKSKKGFGLPFGVWATRDPALRKLAEDSLHSLATRGIVRPDFVQRLVREHLPDHPGYYGEMVWILMMLEQWLRGHEVRRAAG</sequence>
<comment type="catalytic activity">
    <reaction evidence="4">
        <text>L-aspartate + L-glutamine + ATP + H2O = L-asparagine + L-glutamate + AMP + diphosphate + H(+)</text>
        <dbReference type="Rhea" id="RHEA:12228"/>
        <dbReference type="ChEBI" id="CHEBI:15377"/>
        <dbReference type="ChEBI" id="CHEBI:15378"/>
        <dbReference type="ChEBI" id="CHEBI:29985"/>
        <dbReference type="ChEBI" id="CHEBI:29991"/>
        <dbReference type="ChEBI" id="CHEBI:30616"/>
        <dbReference type="ChEBI" id="CHEBI:33019"/>
        <dbReference type="ChEBI" id="CHEBI:58048"/>
        <dbReference type="ChEBI" id="CHEBI:58359"/>
        <dbReference type="ChEBI" id="CHEBI:456215"/>
        <dbReference type="EC" id="6.3.5.4"/>
    </reaction>
</comment>
<reference evidence="7 8" key="1">
    <citation type="submission" date="2018-05" db="EMBL/GenBank/DDBJ databases">
        <title>Integrated omic analyses show evidence that a Ca. Accumulibacter phosphatis strain performs denitrification under micro-aerobic conditions.</title>
        <authorList>
            <person name="Camejo P.Y."/>
            <person name="Katherine M.D."/>
            <person name="Daniel N.R."/>
        </authorList>
    </citation>
    <scope>NUCLEOTIDE SEQUENCE [LARGE SCALE GENOMIC DNA]</scope>
    <source>
        <strain evidence="7">UW-LDO-IC</strain>
    </source>
</reference>
<dbReference type="InterPro" id="IPR006426">
    <property type="entry name" value="Asn_synth_AEB"/>
</dbReference>
<dbReference type="GO" id="GO:0005829">
    <property type="term" value="C:cytosol"/>
    <property type="evidence" value="ECO:0007669"/>
    <property type="project" value="TreeGrafter"/>
</dbReference>
<evidence type="ECO:0000256" key="5">
    <source>
        <dbReference type="PIRSR" id="PIRSR001589-3"/>
    </source>
</evidence>
<dbReference type="Pfam" id="PF00733">
    <property type="entry name" value="Asn_synthase"/>
    <property type="match status" value="1"/>
</dbReference>